<comment type="caution">
    <text evidence="2">The sequence shown here is derived from an EMBL/GenBank/DDBJ whole genome shotgun (WGS) entry which is preliminary data.</text>
</comment>
<protein>
    <recommendedName>
        <fullName evidence="1">DUF7770 domain-containing protein</fullName>
    </recommendedName>
</protein>
<reference evidence="2 3" key="1">
    <citation type="journal article" date="2015" name="Sci. Rep.">
        <title>Chromosome-level genome map provides insights into diverse defense mechanisms in the medicinal fungus Ganoderma sinense.</title>
        <authorList>
            <person name="Zhu Y."/>
            <person name="Xu J."/>
            <person name="Sun C."/>
            <person name="Zhou S."/>
            <person name="Xu H."/>
            <person name="Nelson D.R."/>
            <person name="Qian J."/>
            <person name="Song J."/>
            <person name="Luo H."/>
            <person name="Xiang L."/>
            <person name="Li Y."/>
            <person name="Xu Z."/>
            <person name="Ji A."/>
            <person name="Wang L."/>
            <person name="Lu S."/>
            <person name="Hayward A."/>
            <person name="Sun W."/>
            <person name="Li X."/>
            <person name="Schwartz D.C."/>
            <person name="Wang Y."/>
            <person name="Chen S."/>
        </authorList>
    </citation>
    <scope>NUCLEOTIDE SEQUENCE [LARGE SCALE GENOMIC DNA]</scope>
    <source>
        <strain evidence="2 3">ZZ0214-1</strain>
    </source>
</reference>
<proteinExistence type="predicted"/>
<dbReference type="InterPro" id="IPR056672">
    <property type="entry name" value="DUF7770"/>
</dbReference>
<accession>A0A2G8RP72</accession>
<name>A0A2G8RP72_9APHY</name>
<dbReference type="Proteomes" id="UP000230002">
    <property type="component" value="Unassembled WGS sequence"/>
</dbReference>
<evidence type="ECO:0000259" key="1">
    <source>
        <dbReference type="Pfam" id="PF24968"/>
    </source>
</evidence>
<evidence type="ECO:0000313" key="3">
    <source>
        <dbReference type="Proteomes" id="UP000230002"/>
    </source>
</evidence>
<keyword evidence="3" id="KW-1185">Reference proteome</keyword>
<dbReference type="OrthoDB" id="3527137at2759"/>
<sequence length="192" mass="21819">MNDEELQVTTGLVLGNTRDFEDQVLSKATIWAREEPDAIRHWLIGLSFVSGRLPTGDDGRIYEGISINMRRLSTEFEDLLGSLDIQARTKGTLFSQQSRTFQCPLAFKKKTVRVKDIINLIVAHRKQCYMFNPAGSGCLFWQLDLLKLFVEQGWIEERELVTARKRIKGLAEAAVPSRSGIVPWPPTEGTFY</sequence>
<dbReference type="AlphaFoldDB" id="A0A2G8RP72"/>
<organism evidence="2 3">
    <name type="scientific">Ganoderma sinense ZZ0214-1</name>
    <dbReference type="NCBI Taxonomy" id="1077348"/>
    <lineage>
        <taxon>Eukaryota</taxon>
        <taxon>Fungi</taxon>
        <taxon>Dikarya</taxon>
        <taxon>Basidiomycota</taxon>
        <taxon>Agaricomycotina</taxon>
        <taxon>Agaricomycetes</taxon>
        <taxon>Polyporales</taxon>
        <taxon>Polyporaceae</taxon>
        <taxon>Ganoderma</taxon>
    </lineage>
</organism>
<dbReference type="EMBL" id="AYKW01000068">
    <property type="protein sequence ID" value="PIL23324.1"/>
    <property type="molecule type" value="Genomic_DNA"/>
</dbReference>
<feature type="domain" description="DUF7770" evidence="1">
    <location>
        <begin position="65"/>
        <end position="192"/>
    </location>
</feature>
<gene>
    <name evidence="2" type="ORF">GSI_14635</name>
</gene>
<dbReference type="Pfam" id="PF24968">
    <property type="entry name" value="DUF7770"/>
    <property type="match status" value="1"/>
</dbReference>
<evidence type="ECO:0000313" key="2">
    <source>
        <dbReference type="EMBL" id="PIL23324.1"/>
    </source>
</evidence>